<accession>A0A512HK85</accession>
<name>A0A512HK85_9HYPH</name>
<dbReference type="InterPro" id="IPR029044">
    <property type="entry name" value="Nucleotide-diphossugar_trans"/>
</dbReference>
<dbReference type="OrthoDB" id="8396039at2"/>
<dbReference type="RefSeq" id="WP_147180820.1">
    <property type="nucleotide sequence ID" value="NZ_BJZP01000013.1"/>
</dbReference>
<sequence>MLSICIPSNRPYASSRLALESALIYAEKTGARVIIADNSGDPEKRARFEGASPCLTYLDTSGYSALDNGLAAFEKADTPFLMPMGDDDVLHLHPGQERLRLDSLADDVIAVRPSTLLWTATDGVVTVKQFTLDETDAGDRIIAYNRSAQGDNTLYYSIWRSAPFTHVWRMLRDHHPTRGAYCDWALVLSLVATGRVVHDPATLYRYDLGRWRDESSILATKLSLYRDVGLPAEASMRHTQILRFADIHGFLQSQSLPLTQPQRTRALQVNARFGITSFCAAVQREPSSFHEAARVFANGDPQRYLTPDACFDDAIPVLEALKEGLGASYLDFRKAAAA</sequence>
<keyword evidence="2" id="KW-1185">Reference proteome</keyword>
<protein>
    <recommendedName>
        <fullName evidence="3">Glycosyl transferase family 2</fullName>
    </recommendedName>
</protein>
<evidence type="ECO:0000313" key="1">
    <source>
        <dbReference type="EMBL" id="GEO85858.1"/>
    </source>
</evidence>
<evidence type="ECO:0008006" key="3">
    <source>
        <dbReference type="Google" id="ProtNLM"/>
    </source>
</evidence>
<comment type="caution">
    <text evidence="1">The sequence shown here is derived from an EMBL/GenBank/DDBJ whole genome shotgun (WGS) entry which is preliminary data.</text>
</comment>
<organism evidence="1 2">
    <name type="scientific">Ciceribacter naphthalenivorans</name>
    <dbReference type="NCBI Taxonomy" id="1118451"/>
    <lineage>
        <taxon>Bacteria</taxon>
        <taxon>Pseudomonadati</taxon>
        <taxon>Pseudomonadota</taxon>
        <taxon>Alphaproteobacteria</taxon>
        <taxon>Hyphomicrobiales</taxon>
        <taxon>Rhizobiaceae</taxon>
        <taxon>Ciceribacter</taxon>
    </lineage>
</organism>
<dbReference type="Proteomes" id="UP000321717">
    <property type="component" value="Unassembled WGS sequence"/>
</dbReference>
<gene>
    <name evidence="1" type="ORF">RNA01_27900</name>
</gene>
<dbReference type="AlphaFoldDB" id="A0A512HK85"/>
<dbReference type="EMBL" id="BJZP01000013">
    <property type="protein sequence ID" value="GEO85858.1"/>
    <property type="molecule type" value="Genomic_DNA"/>
</dbReference>
<evidence type="ECO:0000313" key="2">
    <source>
        <dbReference type="Proteomes" id="UP000321717"/>
    </source>
</evidence>
<reference evidence="1 2" key="1">
    <citation type="submission" date="2019-07" db="EMBL/GenBank/DDBJ databases">
        <title>Whole genome shotgun sequence of Rhizobium naphthalenivorans NBRC 107585.</title>
        <authorList>
            <person name="Hosoyama A."/>
            <person name="Uohara A."/>
            <person name="Ohji S."/>
            <person name="Ichikawa N."/>
        </authorList>
    </citation>
    <scope>NUCLEOTIDE SEQUENCE [LARGE SCALE GENOMIC DNA]</scope>
    <source>
        <strain evidence="1 2">NBRC 107585</strain>
    </source>
</reference>
<proteinExistence type="predicted"/>
<dbReference type="SUPFAM" id="SSF53448">
    <property type="entry name" value="Nucleotide-diphospho-sugar transferases"/>
    <property type="match status" value="1"/>
</dbReference>